<feature type="region of interest" description="Disordered" evidence="6">
    <location>
        <begin position="29"/>
        <end position="104"/>
    </location>
</feature>
<feature type="transmembrane region" description="Helical" evidence="5">
    <location>
        <begin position="155"/>
        <end position="174"/>
    </location>
</feature>
<feature type="transmembrane region" description="Helical" evidence="5">
    <location>
        <begin position="241"/>
        <end position="264"/>
    </location>
</feature>
<evidence type="ECO:0000256" key="1">
    <source>
        <dbReference type="ARBA" id="ARBA00004141"/>
    </source>
</evidence>
<dbReference type="GO" id="GO:0005783">
    <property type="term" value="C:endoplasmic reticulum"/>
    <property type="evidence" value="ECO:0007669"/>
    <property type="project" value="TreeGrafter"/>
</dbReference>
<evidence type="ECO:0000313" key="8">
    <source>
        <dbReference type="WBParaSite" id="Csp11.Scaffold630.g17636.t1"/>
    </source>
</evidence>
<keyword evidence="4 5" id="KW-0472">Membrane</keyword>
<dbReference type="GO" id="GO:0005794">
    <property type="term" value="C:Golgi apparatus"/>
    <property type="evidence" value="ECO:0007669"/>
    <property type="project" value="TreeGrafter"/>
</dbReference>
<keyword evidence="2 5" id="KW-0812">Transmembrane</keyword>
<evidence type="ECO:0000256" key="4">
    <source>
        <dbReference type="ARBA" id="ARBA00023136"/>
    </source>
</evidence>
<keyword evidence="3 5" id="KW-1133">Transmembrane helix</keyword>
<keyword evidence="7" id="KW-1185">Reference proteome</keyword>
<evidence type="ECO:0000256" key="5">
    <source>
        <dbReference type="RuleBase" id="RU004379"/>
    </source>
</evidence>
<sequence length="331" mass="36993">MLKFSSHADEEENANFHPQEVTAPLVNHGMSYNQQPYNPAYQNPYQQQQYQGQGPPPPGFNVGGGQNQNQGGAYFPPPPPMHGGMFNQMENGQNGGGNDNPDGKYSFQFSDKTIRAAFVRKVFSLVFIMLCIVAGVTVVPWVHDPTMKMVRRNTALYLGSYVIFFGTYLSLVCCEGVRRKFPVNLIVTGVFTLATSVMTMVISAHHDANVVLLALAICIGCTLSIIAFASQTKFDLTAHMGYIFIISMCFMMFGLVVVICSMFFKIKFLIMVYALGGALIMMLYLFLDIQMMMGGKKYEISPEDYIFAAVQIFIDIVQMFWYLLTLFGSRD</sequence>
<dbReference type="GO" id="GO:2001234">
    <property type="term" value="P:negative regulation of apoptotic signaling pathway"/>
    <property type="evidence" value="ECO:0007669"/>
    <property type="project" value="TreeGrafter"/>
</dbReference>
<dbReference type="PANTHER" id="PTHR23291">
    <property type="entry name" value="BAX INHIBITOR-RELATED"/>
    <property type="match status" value="1"/>
</dbReference>
<organism evidence="7 8">
    <name type="scientific">Caenorhabditis tropicalis</name>
    <dbReference type="NCBI Taxonomy" id="1561998"/>
    <lineage>
        <taxon>Eukaryota</taxon>
        <taxon>Metazoa</taxon>
        <taxon>Ecdysozoa</taxon>
        <taxon>Nematoda</taxon>
        <taxon>Chromadorea</taxon>
        <taxon>Rhabditida</taxon>
        <taxon>Rhabditina</taxon>
        <taxon>Rhabditomorpha</taxon>
        <taxon>Rhabditoidea</taxon>
        <taxon>Rhabditidae</taxon>
        <taxon>Peloderinae</taxon>
        <taxon>Caenorhabditis</taxon>
    </lineage>
</organism>
<evidence type="ECO:0000313" key="7">
    <source>
        <dbReference type="Proteomes" id="UP000095282"/>
    </source>
</evidence>
<dbReference type="STRING" id="1561998.A0A1I7UN44"/>
<proteinExistence type="inferred from homology"/>
<evidence type="ECO:0000256" key="3">
    <source>
        <dbReference type="ARBA" id="ARBA00022989"/>
    </source>
</evidence>
<comment type="subcellular location">
    <subcellularLocation>
        <location evidence="1">Membrane</location>
        <topology evidence="1">Multi-pass membrane protein</topology>
    </subcellularLocation>
</comment>
<feature type="transmembrane region" description="Helical" evidence="5">
    <location>
        <begin position="270"/>
        <end position="293"/>
    </location>
</feature>
<feature type="transmembrane region" description="Helical" evidence="5">
    <location>
        <begin position="181"/>
        <end position="204"/>
    </location>
</feature>
<evidence type="ECO:0000256" key="2">
    <source>
        <dbReference type="ARBA" id="ARBA00022692"/>
    </source>
</evidence>
<feature type="transmembrane region" description="Helical" evidence="5">
    <location>
        <begin position="305"/>
        <end position="324"/>
    </location>
</feature>
<feature type="transmembrane region" description="Helical" evidence="5">
    <location>
        <begin position="122"/>
        <end position="143"/>
    </location>
</feature>
<dbReference type="GO" id="GO:0016020">
    <property type="term" value="C:membrane"/>
    <property type="evidence" value="ECO:0007669"/>
    <property type="project" value="UniProtKB-SubCell"/>
</dbReference>
<feature type="transmembrane region" description="Helical" evidence="5">
    <location>
        <begin position="210"/>
        <end position="229"/>
    </location>
</feature>
<evidence type="ECO:0000256" key="6">
    <source>
        <dbReference type="SAM" id="MobiDB-lite"/>
    </source>
</evidence>
<dbReference type="WBParaSite" id="Csp11.Scaffold630.g17636.t1">
    <property type="protein sequence ID" value="Csp11.Scaffold630.g17636.t1"/>
    <property type="gene ID" value="Csp11.Scaffold630.g17636"/>
</dbReference>
<dbReference type="Pfam" id="PF01027">
    <property type="entry name" value="Bax1-I"/>
    <property type="match status" value="1"/>
</dbReference>
<dbReference type="AlphaFoldDB" id="A0A1I7UN44"/>
<accession>A0A1I7UN44</accession>
<feature type="compositionally biased region" description="Low complexity" evidence="6">
    <location>
        <begin position="83"/>
        <end position="92"/>
    </location>
</feature>
<dbReference type="PANTHER" id="PTHR23291:SF127">
    <property type="entry name" value="PROTEIN LIFEGUARD 1-LIKE"/>
    <property type="match status" value="1"/>
</dbReference>
<protein>
    <submittedName>
        <fullName evidence="8">Protein lifeguard 1</fullName>
    </submittedName>
</protein>
<comment type="similarity">
    <text evidence="5">Belongs to the BI1 family.</text>
</comment>
<reference evidence="8" key="1">
    <citation type="submission" date="2016-11" db="UniProtKB">
        <authorList>
            <consortium name="WormBaseParasite"/>
        </authorList>
    </citation>
    <scope>IDENTIFICATION</scope>
</reference>
<dbReference type="InterPro" id="IPR006214">
    <property type="entry name" value="Bax_inhibitor_1-related"/>
</dbReference>
<dbReference type="Proteomes" id="UP000095282">
    <property type="component" value="Unplaced"/>
</dbReference>
<feature type="compositionally biased region" description="Low complexity" evidence="6">
    <location>
        <begin position="32"/>
        <end position="53"/>
    </location>
</feature>
<dbReference type="CDD" id="cd10428">
    <property type="entry name" value="LFG_like"/>
    <property type="match status" value="1"/>
</dbReference>
<name>A0A1I7UN44_9PELO</name>